<keyword evidence="8" id="KW-1185">Reference proteome</keyword>
<dbReference type="Pfam" id="PF00069">
    <property type="entry name" value="Pkinase"/>
    <property type="match status" value="1"/>
</dbReference>
<evidence type="ECO:0000313" key="7">
    <source>
        <dbReference type="EMBL" id="TNV78810.1"/>
    </source>
</evidence>
<evidence type="ECO:0000256" key="5">
    <source>
        <dbReference type="ARBA" id="ARBA00022840"/>
    </source>
</evidence>
<keyword evidence="4" id="KW-0418">Kinase</keyword>
<dbReference type="PANTHER" id="PTHR24353:SF37">
    <property type="entry name" value="CAMP-DEPENDENT PROTEIN KINASE CATALYTIC SUBUNIT PRKX"/>
    <property type="match status" value="1"/>
</dbReference>
<sequence>MSATKISDVPTFDLRNIEFMELLGEGAFGKVRLVKQLSIISTPNPEDGTRQEIQLGAVKIMSKQKIIDAQQVDHVYNELSLQQQLKHPFIVNMKGVQQDSRSLYMLMEYVDGGEIFKLINKLGRLPASLARFYTAQMVLCFEYLHSKGFVYRDLKPENVLIHQSGYLKLSDFGFIKRLGPQERTYTICGTAQYMAPEIILNKGHGKAVDWYTLGIFLFELLEGVCPFNHEEPLEMFRMIIQTKLKFPHGFDKAAKSLIRHLTDHDLSKRYGNLKFGVEDIKNHRFFRETNFYQVITQAVQPEYVPEENPLRNKKYIMRQKGAPARHIAENNERANGSAPVKAEEDPFLKWF</sequence>
<evidence type="ECO:0000256" key="3">
    <source>
        <dbReference type="ARBA" id="ARBA00022741"/>
    </source>
</evidence>
<dbReference type="SUPFAM" id="SSF56112">
    <property type="entry name" value="Protein kinase-like (PK-like)"/>
    <property type="match status" value="1"/>
</dbReference>
<dbReference type="EMBL" id="RRYP01009803">
    <property type="protein sequence ID" value="TNV78810.1"/>
    <property type="molecule type" value="Genomic_DNA"/>
</dbReference>
<evidence type="ECO:0000259" key="6">
    <source>
        <dbReference type="PROSITE" id="PS50011"/>
    </source>
</evidence>
<dbReference type="FunFam" id="1.10.510.10:FF:000210">
    <property type="entry name" value="Non-specific serine/threonine protein kinase"/>
    <property type="match status" value="1"/>
</dbReference>
<evidence type="ECO:0000256" key="1">
    <source>
        <dbReference type="ARBA" id="ARBA00022527"/>
    </source>
</evidence>
<dbReference type="Gene3D" id="1.10.510.10">
    <property type="entry name" value="Transferase(Phosphotransferase) domain 1"/>
    <property type="match status" value="1"/>
</dbReference>
<keyword evidence="5" id="KW-0067">ATP-binding</keyword>
<dbReference type="GO" id="GO:0004691">
    <property type="term" value="F:cAMP-dependent protein kinase activity"/>
    <property type="evidence" value="ECO:0007669"/>
    <property type="project" value="TreeGrafter"/>
</dbReference>
<dbReference type="OrthoDB" id="63267at2759"/>
<accession>A0A8J8NQQ2</accession>
<proteinExistence type="predicted"/>
<evidence type="ECO:0000256" key="2">
    <source>
        <dbReference type="ARBA" id="ARBA00022679"/>
    </source>
</evidence>
<dbReference type="InterPro" id="IPR000719">
    <property type="entry name" value="Prot_kinase_dom"/>
</dbReference>
<keyword evidence="1" id="KW-0723">Serine/threonine-protein kinase</keyword>
<dbReference type="InterPro" id="IPR011009">
    <property type="entry name" value="Kinase-like_dom_sf"/>
</dbReference>
<keyword evidence="2" id="KW-0808">Transferase</keyword>
<dbReference type="Gene3D" id="3.30.200.20">
    <property type="entry name" value="Phosphorylase Kinase, domain 1"/>
    <property type="match status" value="1"/>
</dbReference>
<protein>
    <recommendedName>
        <fullName evidence="6">Protein kinase domain-containing protein</fullName>
    </recommendedName>
</protein>
<reference evidence="7" key="1">
    <citation type="submission" date="2019-06" db="EMBL/GenBank/DDBJ databases">
        <authorList>
            <person name="Zheng W."/>
        </authorList>
    </citation>
    <scope>NUCLEOTIDE SEQUENCE</scope>
    <source>
        <strain evidence="7">QDHG01</strain>
    </source>
</reference>
<feature type="domain" description="Protein kinase" evidence="6">
    <location>
        <begin position="17"/>
        <end position="286"/>
    </location>
</feature>
<dbReference type="SMART" id="SM00220">
    <property type="entry name" value="S_TKc"/>
    <property type="match status" value="1"/>
</dbReference>
<dbReference type="PANTHER" id="PTHR24353">
    <property type="entry name" value="CYCLIC NUCLEOTIDE-DEPENDENT PROTEIN KINASE"/>
    <property type="match status" value="1"/>
</dbReference>
<organism evidence="7 8">
    <name type="scientific">Halteria grandinella</name>
    <dbReference type="NCBI Taxonomy" id="5974"/>
    <lineage>
        <taxon>Eukaryota</taxon>
        <taxon>Sar</taxon>
        <taxon>Alveolata</taxon>
        <taxon>Ciliophora</taxon>
        <taxon>Intramacronucleata</taxon>
        <taxon>Spirotrichea</taxon>
        <taxon>Stichotrichia</taxon>
        <taxon>Sporadotrichida</taxon>
        <taxon>Halteriidae</taxon>
        <taxon>Halteria</taxon>
    </lineage>
</organism>
<dbReference type="InterPro" id="IPR008271">
    <property type="entry name" value="Ser/Thr_kinase_AS"/>
</dbReference>
<dbReference type="PROSITE" id="PS00108">
    <property type="entry name" value="PROTEIN_KINASE_ST"/>
    <property type="match status" value="1"/>
</dbReference>
<evidence type="ECO:0000256" key="4">
    <source>
        <dbReference type="ARBA" id="ARBA00022777"/>
    </source>
</evidence>
<gene>
    <name evidence="7" type="ORF">FGO68_gene14078</name>
</gene>
<dbReference type="GO" id="GO:0005952">
    <property type="term" value="C:cAMP-dependent protein kinase complex"/>
    <property type="evidence" value="ECO:0007669"/>
    <property type="project" value="TreeGrafter"/>
</dbReference>
<keyword evidence="3" id="KW-0547">Nucleotide-binding</keyword>
<dbReference type="AlphaFoldDB" id="A0A8J8NQQ2"/>
<comment type="caution">
    <text evidence="7">The sequence shown here is derived from an EMBL/GenBank/DDBJ whole genome shotgun (WGS) entry which is preliminary data.</text>
</comment>
<dbReference type="GO" id="GO:0005524">
    <property type="term" value="F:ATP binding"/>
    <property type="evidence" value="ECO:0007669"/>
    <property type="project" value="UniProtKB-KW"/>
</dbReference>
<dbReference type="PROSITE" id="PS50011">
    <property type="entry name" value="PROTEIN_KINASE_DOM"/>
    <property type="match status" value="1"/>
</dbReference>
<name>A0A8J8NQQ2_HALGN</name>
<evidence type="ECO:0000313" key="8">
    <source>
        <dbReference type="Proteomes" id="UP000785679"/>
    </source>
</evidence>
<dbReference type="Proteomes" id="UP000785679">
    <property type="component" value="Unassembled WGS sequence"/>
</dbReference>